<evidence type="ECO:0000313" key="3">
    <source>
        <dbReference type="Proteomes" id="UP000247772"/>
    </source>
</evidence>
<dbReference type="EMBL" id="QJSQ01000013">
    <property type="protein sequence ID" value="PYE21644.1"/>
    <property type="molecule type" value="Genomic_DNA"/>
</dbReference>
<name>A0A2V4TSU1_9BURK</name>
<dbReference type="OrthoDB" id="9133649at2"/>
<evidence type="ECO:0000313" key="2">
    <source>
        <dbReference type="EMBL" id="PYE21644.1"/>
    </source>
</evidence>
<reference evidence="2 3" key="1">
    <citation type="submission" date="2018-06" db="EMBL/GenBank/DDBJ databases">
        <title>Genomic Encyclopedia of Type Strains, Phase IV (KMG-V): Genome sequencing to study the core and pangenomes of soil and plant-associated prokaryotes.</title>
        <authorList>
            <person name="Whitman W."/>
        </authorList>
    </citation>
    <scope>NUCLEOTIDE SEQUENCE [LARGE SCALE GENOMIC DNA]</scope>
    <source>
        <strain evidence="2 3">SRCL-318</strain>
    </source>
</reference>
<dbReference type="Proteomes" id="UP000247772">
    <property type="component" value="Unassembled WGS sequence"/>
</dbReference>
<dbReference type="AlphaFoldDB" id="A0A2V4TSU1"/>
<accession>A0A2V4TSU1</accession>
<comment type="caution">
    <text evidence="2">The sequence shown here is derived from an EMBL/GenBank/DDBJ whole genome shotgun (WGS) entry which is preliminary data.</text>
</comment>
<gene>
    <name evidence="2" type="ORF">C7410_11367</name>
</gene>
<feature type="region of interest" description="Disordered" evidence="1">
    <location>
        <begin position="16"/>
        <end position="36"/>
    </location>
</feature>
<organism evidence="2 3">
    <name type="scientific">Paraburkholderia silvatlantica</name>
    <dbReference type="NCBI Taxonomy" id="321895"/>
    <lineage>
        <taxon>Bacteria</taxon>
        <taxon>Pseudomonadati</taxon>
        <taxon>Pseudomonadota</taxon>
        <taxon>Betaproteobacteria</taxon>
        <taxon>Burkholderiales</taxon>
        <taxon>Burkholderiaceae</taxon>
        <taxon>Paraburkholderia</taxon>
    </lineage>
</organism>
<protein>
    <submittedName>
        <fullName evidence="2">Uncharacterized protein</fullName>
    </submittedName>
</protein>
<proteinExistence type="predicted"/>
<sequence length="73" mass="8253">MSKLSMLSVPAWFARLGRTNHPPPTPQADEPELRDASRETEHLERIATYARAGYFNMGYTPDMFPLVGDLPPH</sequence>
<evidence type="ECO:0000256" key="1">
    <source>
        <dbReference type="SAM" id="MobiDB-lite"/>
    </source>
</evidence>
<dbReference type="RefSeq" id="WP_110855669.1">
    <property type="nucleotide sequence ID" value="NZ_QJSQ01000013.1"/>
</dbReference>